<name>A0A5A8C1T2_CAFRO</name>
<dbReference type="EMBL" id="VLTM01000179">
    <property type="protein sequence ID" value="KAA0146724.1"/>
    <property type="molecule type" value="Genomic_DNA"/>
</dbReference>
<accession>A0A5A8C1T2</accession>
<keyword evidence="3" id="KW-0677">Repeat</keyword>
<reference evidence="6 7" key="1">
    <citation type="submission" date="2019-07" db="EMBL/GenBank/DDBJ databases">
        <title>Genomes of Cafeteria roenbergensis.</title>
        <authorList>
            <person name="Fischer M.G."/>
            <person name="Hackl T."/>
            <person name="Roman M."/>
        </authorList>
    </citation>
    <scope>NUCLEOTIDE SEQUENCE [LARGE SCALE GENOMIC DNA]</scope>
    <source>
        <strain evidence="6 7">Cflag</strain>
    </source>
</reference>
<proteinExistence type="predicted"/>
<dbReference type="InterPro" id="IPR037867">
    <property type="entry name" value="Swd2/WDR82"/>
</dbReference>
<sequence>MAADGEALVLTPESMRRWAPSKTFVPRTPPDSAPEARELQWFAGAAMSGTGERAVVSTTDGQLHAIHPAGGYLQALHRNEAFGVRAMTFTHHSASIVYAAGKSIGTRSGTIVQHRLHDNTATRMHSAHGETRVVCVSVCPTRDIFASTDEAGNVMLWHMGACNAVATTRVGSSANLTCFDATGTVFVVAGPDCGVALYSVASFMMGPFKTSAAPAALLRKRVRAAIVPAGSDRGAASAAAAGADSGSAGPASSSARGGGSVEEHDERWTHLACSPDGKILALTTSLGAVHLLNAFDLTILADVPEHTEIPAGAAGAAAGAAGGAEATAGAGPAAATPTVLGRPDGTAMAASAFSPCGSCLVRPTACGRPEAIFLGAFASMEAGKPFDRVDAGKLPRALLGEAAGGSDESRHADPIIGVVMHPTRALVLSFSAKAAALWTPPPIHKSVGTAGKAAGEGGAAATAGAGTAAAAAKPSA</sequence>
<evidence type="ECO:0000256" key="1">
    <source>
        <dbReference type="ARBA" id="ARBA00004123"/>
    </source>
</evidence>
<dbReference type="SUPFAM" id="SSF50969">
    <property type="entry name" value="YVTN repeat-like/Quinoprotein amine dehydrogenase"/>
    <property type="match status" value="1"/>
</dbReference>
<dbReference type="PANTHER" id="PTHR19861:SF0">
    <property type="entry name" value="WD REPEAT-CONTAINING PROTEIN 82"/>
    <property type="match status" value="1"/>
</dbReference>
<protein>
    <recommendedName>
        <fullName evidence="8">Anaphase-promoting complex subunit 4 WD40 domain-containing protein</fullName>
    </recommendedName>
</protein>
<dbReference type="GO" id="GO:0003682">
    <property type="term" value="F:chromatin binding"/>
    <property type="evidence" value="ECO:0007669"/>
    <property type="project" value="TreeGrafter"/>
</dbReference>
<dbReference type="InterPro" id="IPR015943">
    <property type="entry name" value="WD40/YVTN_repeat-like_dom_sf"/>
</dbReference>
<keyword evidence="2" id="KW-0853">WD repeat</keyword>
<gene>
    <name evidence="6" type="ORF">FNF31_07727</name>
</gene>
<evidence type="ECO:0000313" key="6">
    <source>
        <dbReference type="EMBL" id="KAA0146724.1"/>
    </source>
</evidence>
<comment type="subcellular location">
    <subcellularLocation>
        <location evidence="1">Nucleus</location>
    </subcellularLocation>
</comment>
<dbReference type="AlphaFoldDB" id="A0A5A8C1T2"/>
<evidence type="ECO:0008006" key="8">
    <source>
        <dbReference type="Google" id="ProtNLM"/>
    </source>
</evidence>
<evidence type="ECO:0000313" key="7">
    <source>
        <dbReference type="Proteomes" id="UP000325113"/>
    </source>
</evidence>
<feature type="compositionally biased region" description="Low complexity" evidence="5">
    <location>
        <begin position="238"/>
        <end position="255"/>
    </location>
</feature>
<keyword evidence="4" id="KW-0539">Nucleus</keyword>
<dbReference type="InterPro" id="IPR011044">
    <property type="entry name" value="Quino_amine_DH_bsu"/>
</dbReference>
<organism evidence="6 7">
    <name type="scientific">Cafeteria roenbergensis</name>
    <name type="common">Marine flagellate</name>
    <dbReference type="NCBI Taxonomy" id="33653"/>
    <lineage>
        <taxon>Eukaryota</taxon>
        <taxon>Sar</taxon>
        <taxon>Stramenopiles</taxon>
        <taxon>Bigyra</taxon>
        <taxon>Opalozoa</taxon>
        <taxon>Bicosoecida</taxon>
        <taxon>Cafeteriaceae</taxon>
        <taxon>Cafeteria</taxon>
    </lineage>
</organism>
<comment type="caution">
    <text evidence="6">The sequence shown here is derived from an EMBL/GenBank/DDBJ whole genome shotgun (WGS) entry which is preliminary data.</text>
</comment>
<evidence type="ECO:0000256" key="2">
    <source>
        <dbReference type="ARBA" id="ARBA00022574"/>
    </source>
</evidence>
<evidence type="ECO:0000256" key="3">
    <source>
        <dbReference type="ARBA" id="ARBA00022737"/>
    </source>
</evidence>
<dbReference type="GO" id="GO:0048188">
    <property type="term" value="C:Set1C/COMPASS complex"/>
    <property type="evidence" value="ECO:0007669"/>
    <property type="project" value="TreeGrafter"/>
</dbReference>
<dbReference type="Proteomes" id="UP000325113">
    <property type="component" value="Unassembled WGS sequence"/>
</dbReference>
<feature type="region of interest" description="Disordered" evidence="5">
    <location>
        <begin position="238"/>
        <end position="263"/>
    </location>
</feature>
<evidence type="ECO:0000256" key="5">
    <source>
        <dbReference type="SAM" id="MobiDB-lite"/>
    </source>
</evidence>
<dbReference type="PANTHER" id="PTHR19861">
    <property type="entry name" value="WD40 REPEAT PROTEIN SWD2"/>
    <property type="match status" value="1"/>
</dbReference>
<dbReference type="Gene3D" id="2.130.10.10">
    <property type="entry name" value="YVTN repeat-like/Quinoprotein amine dehydrogenase"/>
    <property type="match status" value="1"/>
</dbReference>
<feature type="region of interest" description="Disordered" evidence="5">
    <location>
        <begin position="448"/>
        <end position="476"/>
    </location>
</feature>
<evidence type="ECO:0000256" key="4">
    <source>
        <dbReference type="ARBA" id="ARBA00023242"/>
    </source>
</evidence>